<dbReference type="Proteomes" id="UP000275012">
    <property type="component" value="Unassembled WGS sequence"/>
</dbReference>
<evidence type="ECO:0000256" key="1">
    <source>
        <dbReference type="SAM" id="Phobius"/>
    </source>
</evidence>
<dbReference type="RefSeq" id="WP_122100884.1">
    <property type="nucleotide sequence ID" value="NZ_RFLY01000004.1"/>
</dbReference>
<keyword evidence="1" id="KW-1133">Transmembrane helix</keyword>
<protein>
    <submittedName>
        <fullName evidence="2">Nitrogen fixation protein FixH</fullName>
    </submittedName>
</protein>
<dbReference type="AlphaFoldDB" id="A0A3M2HVR8"/>
<dbReference type="Pfam" id="PF05751">
    <property type="entry name" value="FixH"/>
    <property type="match status" value="1"/>
</dbReference>
<accession>A0A3M2HVR8</accession>
<dbReference type="EMBL" id="RFLY01000004">
    <property type="protein sequence ID" value="RMH93841.1"/>
    <property type="molecule type" value="Genomic_DNA"/>
</dbReference>
<name>A0A3M2HVR8_9GAMM</name>
<reference evidence="2 3" key="1">
    <citation type="submission" date="2018-10" db="EMBL/GenBank/DDBJ databases">
        <title>Proposal of Lysobacter pythonis sp. nov. isolated from royal pythons (Python regius).</title>
        <authorList>
            <person name="Hans-Juergen B."/>
            <person name="Huptas C."/>
            <person name="Sandra B."/>
            <person name="Igor L."/>
            <person name="Joachim S."/>
            <person name="Siegfried S."/>
            <person name="Mareike W."/>
            <person name="Peter K."/>
        </authorList>
    </citation>
    <scope>NUCLEOTIDE SEQUENCE [LARGE SCALE GENOMIC DNA]</scope>
    <source>
        <strain evidence="2 3">4284/11</strain>
    </source>
</reference>
<proteinExistence type="predicted"/>
<keyword evidence="3" id="KW-1185">Reference proteome</keyword>
<comment type="caution">
    <text evidence="2">The sequence shown here is derived from an EMBL/GenBank/DDBJ whole genome shotgun (WGS) entry which is preliminary data.</text>
</comment>
<keyword evidence="1" id="KW-0472">Membrane</keyword>
<sequence>MTEQQQKKAHREPMVWLVVALPAAVVVAGLVTLGISIKHRDGGEVRDEVSRMGRVLQETDLGPDEQARKLGLTALLRERDGRVEVVPMAGQWQRQDPLKLLAEHPTDSARDRMLELTPQPGGNWLSSVPFEDERSHDWKFVLSDRGDSWRLRARMPRDQMSAVLTPALGE</sequence>
<evidence type="ECO:0000313" key="2">
    <source>
        <dbReference type="EMBL" id="RMH93841.1"/>
    </source>
</evidence>
<keyword evidence="1" id="KW-0812">Transmembrane</keyword>
<organism evidence="2 3">
    <name type="scientific">Solilutibacter pythonis</name>
    <dbReference type="NCBI Taxonomy" id="2483112"/>
    <lineage>
        <taxon>Bacteria</taxon>
        <taxon>Pseudomonadati</taxon>
        <taxon>Pseudomonadota</taxon>
        <taxon>Gammaproteobacteria</taxon>
        <taxon>Lysobacterales</taxon>
        <taxon>Lysobacteraceae</taxon>
        <taxon>Solilutibacter</taxon>
    </lineage>
</organism>
<feature type="transmembrane region" description="Helical" evidence="1">
    <location>
        <begin position="14"/>
        <end position="37"/>
    </location>
</feature>
<evidence type="ECO:0000313" key="3">
    <source>
        <dbReference type="Proteomes" id="UP000275012"/>
    </source>
</evidence>
<dbReference type="InterPro" id="IPR008620">
    <property type="entry name" value="FixH"/>
</dbReference>
<dbReference type="OrthoDB" id="5948217at2"/>
<gene>
    <name evidence="2" type="ORF">EBB59_04155</name>
</gene>